<dbReference type="CDD" id="cd06171">
    <property type="entry name" value="Sigma70_r4"/>
    <property type="match status" value="1"/>
</dbReference>
<dbReference type="PANTHER" id="PTHR43133:SF63">
    <property type="entry name" value="RNA POLYMERASE SIGMA FACTOR FECI-RELATED"/>
    <property type="match status" value="1"/>
</dbReference>
<keyword evidence="8" id="KW-1185">Reference proteome</keyword>
<dbReference type="NCBIfam" id="TIGR02937">
    <property type="entry name" value="sigma70-ECF"/>
    <property type="match status" value="1"/>
</dbReference>
<dbReference type="InterPro" id="IPR007627">
    <property type="entry name" value="RNA_pol_sigma70_r2"/>
</dbReference>
<dbReference type="Pfam" id="PF04542">
    <property type="entry name" value="Sigma70_r2"/>
    <property type="match status" value="1"/>
</dbReference>
<dbReference type="InterPro" id="IPR039425">
    <property type="entry name" value="RNA_pol_sigma-70-like"/>
</dbReference>
<gene>
    <name evidence="7" type="ORF">CRT60_17935</name>
</gene>
<dbReference type="InterPro" id="IPR013325">
    <property type="entry name" value="RNA_pol_sigma_r2"/>
</dbReference>
<feature type="domain" description="RNA polymerase sigma factor 70 region 4 type 2" evidence="6">
    <location>
        <begin position="111"/>
        <end position="163"/>
    </location>
</feature>
<evidence type="ECO:0000313" key="7">
    <source>
        <dbReference type="EMBL" id="PGH55219.1"/>
    </source>
</evidence>
<dbReference type="InterPro" id="IPR014284">
    <property type="entry name" value="RNA_pol_sigma-70_dom"/>
</dbReference>
<accession>A0A2B8BBX2</accession>
<dbReference type="SUPFAM" id="SSF88946">
    <property type="entry name" value="Sigma2 domain of RNA polymerase sigma factors"/>
    <property type="match status" value="1"/>
</dbReference>
<dbReference type="GO" id="GO:0016987">
    <property type="term" value="F:sigma factor activity"/>
    <property type="evidence" value="ECO:0007669"/>
    <property type="project" value="UniProtKB-KW"/>
</dbReference>
<dbReference type="InterPro" id="IPR013249">
    <property type="entry name" value="RNA_pol_sigma70_r4_t2"/>
</dbReference>
<sequence>MGDREKPGLVAGFQEHYGDLLRFLIWRTGDADHAADVAQDTYFRLAAIQESEKPIGNLRAYILRVARNLSIDRLRRDKWLVSAETVATEVAAVTDDAVSPDEALLSKERLRLLDEALQALPAKPREALLLHRLGGLSQAEIAARLGVSESMVTKYVAQAMKHCRTWRQRLDSERS</sequence>
<dbReference type="Gene3D" id="1.10.10.10">
    <property type="entry name" value="Winged helix-like DNA-binding domain superfamily/Winged helix DNA-binding domain"/>
    <property type="match status" value="1"/>
</dbReference>
<dbReference type="AlphaFoldDB" id="A0A2B8BBX2"/>
<evidence type="ECO:0000259" key="5">
    <source>
        <dbReference type="Pfam" id="PF04542"/>
    </source>
</evidence>
<reference evidence="8" key="1">
    <citation type="submission" date="2017-10" db="EMBL/GenBank/DDBJ databases">
        <authorList>
            <person name="Kravchenko I.K."/>
            <person name="Grouzdev D.S."/>
        </authorList>
    </citation>
    <scope>NUCLEOTIDE SEQUENCE [LARGE SCALE GENOMIC DNA]</scope>
    <source>
        <strain evidence="8">B2</strain>
    </source>
</reference>
<evidence type="ECO:0000256" key="4">
    <source>
        <dbReference type="ARBA" id="ARBA00023163"/>
    </source>
</evidence>
<evidence type="ECO:0000313" key="8">
    <source>
        <dbReference type="Proteomes" id="UP000225379"/>
    </source>
</evidence>
<dbReference type="PANTHER" id="PTHR43133">
    <property type="entry name" value="RNA POLYMERASE ECF-TYPE SIGMA FACTO"/>
    <property type="match status" value="1"/>
</dbReference>
<dbReference type="GO" id="GO:0006352">
    <property type="term" value="P:DNA-templated transcription initiation"/>
    <property type="evidence" value="ECO:0007669"/>
    <property type="project" value="InterPro"/>
</dbReference>
<evidence type="ECO:0000256" key="3">
    <source>
        <dbReference type="ARBA" id="ARBA00023082"/>
    </source>
</evidence>
<feature type="domain" description="RNA polymerase sigma-70 region 2" evidence="5">
    <location>
        <begin position="13"/>
        <end position="79"/>
    </location>
</feature>
<proteinExistence type="inferred from homology"/>
<evidence type="ECO:0000259" key="6">
    <source>
        <dbReference type="Pfam" id="PF08281"/>
    </source>
</evidence>
<dbReference type="OrthoDB" id="9794372at2"/>
<keyword evidence="3" id="KW-0731">Sigma factor</keyword>
<dbReference type="InterPro" id="IPR013324">
    <property type="entry name" value="RNA_pol_sigma_r3/r4-like"/>
</dbReference>
<evidence type="ECO:0000256" key="2">
    <source>
        <dbReference type="ARBA" id="ARBA00023015"/>
    </source>
</evidence>
<dbReference type="SUPFAM" id="SSF88659">
    <property type="entry name" value="Sigma3 and sigma4 domains of RNA polymerase sigma factors"/>
    <property type="match status" value="1"/>
</dbReference>
<dbReference type="RefSeq" id="WP_098737937.1">
    <property type="nucleotide sequence ID" value="NZ_PDKW01000042.1"/>
</dbReference>
<protein>
    <submittedName>
        <fullName evidence="7">RNA polymerase subunit sigma</fullName>
    </submittedName>
</protein>
<comment type="caution">
    <text evidence="7">The sequence shown here is derived from an EMBL/GenBank/DDBJ whole genome shotgun (WGS) entry which is preliminary data.</text>
</comment>
<dbReference type="GO" id="GO:0003677">
    <property type="term" value="F:DNA binding"/>
    <property type="evidence" value="ECO:0007669"/>
    <property type="project" value="InterPro"/>
</dbReference>
<keyword evidence="2" id="KW-0805">Transcription regulation</keyword>
<dbReference type="Gene3D" id="1.10.1740.10">
    <property type="match status" value="1"/>
</dbReference>
<dbReference type="EMBL" id="PDKW01000042">
    <property type="protein sequence ID" value="PGH55219.1"/>
    <property type="molecule type" value="Genomic_DNA"/>
</dbReference>
<dbReference type="InterPro" id="IPR036388">
    <property type="entry name" value="WH-like_DNA-bd_sf"/>
</dbReference>
<organism evidence="7 8">
    <name type="scientific">Azospirillum palustre</name>
    <dbReference type="NCBI Taxonomy" id="2044885"/>
    <lineage>
        <taxon>Bacteria</taxon>
        <taxon>Pseudomonadati</taxon>
        <taxon>Pseudomonadota</taxon>
        <taxon>Alphaproteobacteria</taxon>
        <taxon>Rhodospirillales</taxon>
        <taxon>Azospirillaceae</taxon>
        <taxon>Azospirillum</taxon>
    </lineage>
</organism>
<keyword evidence="4" id="KW-0804">Transcription</keyword>
<comment type="similarity">
    <text evidence="1">Belongs to the sigma-70 factor family. ECF subfamily.</text>
</comment>
<name>A0A2B8BBX2_9PROT</name>
<dbReference type="Pfam" id="PF08281">
    <property type="entry name" value="Sigma70_r4_2"/>
    <property type="match status" value="1"/>
</dbReference>
<evidence type="ECO:0000256" key="1">
    <source>
        <dbReference type="ARBA" id="ARBA00010641"/>
    </source>
</evidence>
<dbReference type="Proteomes" id="UP000225379">
    <property type="component" value="Unassembled WGS sequence"/>
</dbReference>